<accession>A0A8J3ADD4</accession>
<dbReference type="Pfam" id="PF04306">
    <property type="entry name" value="DUF456"/>
    <property type="match status" value="1"/>
</dbReference>
<keyword evidence="1" id="KW-0812">Transmembrane</keyword>
<proteinExistence type="predicted"/>
<gene>
    <name evidence="2" type="ORF">GCM10011354_35740</name>
</gene>
<dbReference type="InterPro" id="IPR007403">
    <property type="entry name" value="DUF456"/>
</dbReference>
<feature type="transmembrane region" description="Helical" evidence="1">
    <location>
        <begin position="133"/>
        <end position="160"/>
    </location>
</feature>
<keyword evidence="3" id="KW-1185">Reference proteome</keyword>
<dbReference type="OrthoDB" id="3577600at2"/>
<protein>
    <recommendedName>
        <fullName evidence="4">DUF456 domain-containing protein</fullName>
    </recommendedName>
</protein>
<sequence length="161" mass="16338">MDPVVAALALLVMLVGLVGVVVPVLPGLLLVWLAGAGSALLVATDTAGWTIAAILTVLFAIGTGATIWLPARSGRRGGVPMRSLGLAALGAVVGFFVIPVLGFLIGAAAGLLVAEFQRLGDWEPAWRSVGSVVRAYGIGVVVELVVGLTMIAVWGVAAFVR</sequence>
<dbReference type="RefSeq" id="WP_130650188.1">
    <property type="nucleotide sequence ID" value="NZ_BMHA01000018.1"/>
</dbReference>
<dbReference type="EMBL" id="BMHA01000018">
    <property type="protein sequence ID" value="GGI09773.1"/>
    <property type="molecule type" value="Genomic_DNA"/>
</dbReference>
<feature type="transmembrane region" description="Helical" evidence="1">
    <location>
        <begin position="7"/>
        <end position="35"/>
    </location>
</feature>
<keyword evidence="1" id="KW-1133">Transmembrane helix</keyword>
<dbReference type="Proteomes" id="UP000650511">
    <property type="component" value="Unassembled WGS sequence"/>
</dbReference>
<evidence type="ECO:0000313" key="2">
    <source>
        <dbReference type="EMBL" id="GGI09773.1"/>
    </source>
</evidence>
<evidence type="ECO:0000313" key="3">
    <source>
        <dbReference type="Proteomes" id="UP000650511"/>
    </source>
</evidence>
<dbReference type="AlphaFoldDB" id="A0A8J3ADD4"/>
<organism evidence="2 3">
    <name type="scientific">Egicoccus halophilus</name>
    <dbReference type="NCBI Taxonomy" id="1670830"/>
    <lineage>
        <taxon>Bacteria</taxon>
        <taxon>Bacillati</taxon>
        <taxon>Actinomycetota</taxon>
        <taxon>Nitriliruptoria</taxon>
        <taxon>Egicoccales</taxon>
        <taxon>Egicoccaceae</taxon>
        <taxon>Egicoccus</taxon>
    </lineage>
</organism>
<evidence type="ECO:0008006" key="4">
    <source>
        <dbReference type="Google" id="ProtNLM"/>
    </source>
</evidence>
<name>A0A8J3ADD4_9ACTN</name>
<feature type="transmembrane region" description="Helical" evidence="1">
    <location>
        <begin position="47"/>
        <end position="71"/>
    </location>
</feature>
<reference evidence="2" key="1">
    <citation type="journal article" date="2014" name="Int. J. Syst. Evol. Microbiol.">
        <title>Complete genome sequence of Corynebacterium casei LMG S-19264T (=DSM 44701T), isolated from a smear-ripened cheese.</title>
        <authorList>
            <consortium name="US DOE Joint Genome Institute (JGI-PGF)"/>
            <person name="Walter F."/>
            <person name="Albersmeier A."/>
            <person name="Kalinowski J."/>
            <person name="Ruckert C."/>
        </authorList>
    </citation>
    <scope>NUCLEOTIDE SEQUENCE</scope>
    <source>
        <strain evidence="2">CGMCC 1.14988</strain>
    </source>
</reference>
<evidence type="ECO:0000256" key="1">
    <source>
        <dbReference type="SAM" id="Phobius"/>
    </source>
</evidence>
<reference evidence="2" key="2">
    <citation type="submission" date="2020-09" db="EMBL/GenBank/DDBJ databases">
        <authorList>
            <person name="Sun Q."/>
            <person name="Zhou Y."/>
        </authorList>
    </citation>
    <scope>NUCLEOTIDE SEQUENCE</scope>
    <source>
        <strain evidence="2">CGMCC 1.14988</strain>
    </source>
</reference>
<feature type="transmembrane region" description="Helical" evidence="1">
    <location>
        <begin position="83"/>
        <end position="113"/>
    </location>
</feature>
<comment type="caution">
    <text evidence="2">The sequence shown here is derived from an EMBL/GenBank/DDBJ whole genome shotgun (WGS) entry which is preliminary data.</text>
</comment>
<keyword evidence="1" id="KW-0472">Membrane</keyword>